<dbReference type="Pfam" id="PF01031">
    <property type="entry name" value="Dynamin_M"/>
    <property type="match status" value="1"/>
</dbReference>
<accession>S9UAL2</accession>
<feature type="region of interest" description="Disordered" evidence="1">
    <location>
        <begin position="258"/>
        <end position="329"/>
    </location>
</feature>
<organism evidence="3 4">
    <name type="scientific">Strigomonas culicis</name>
    <dbReference type="NCBI Taxonomy" id="28005"/>
    <lineage>
        <taxon>Eukaryota</taxon>
        <taxon>Discoba</taxon>
        <taxon>Euglenozoa</taxon>
        <taxon>Kinetoplastea</taxon>
        <taxon>Metakinetoplastina</taxon>
        <taxon>Trypanosomatida</taxon>
        <taxon>Trypanosomatidae</taxon>
        <taxon>Strigomonadinae</taxon>
        <taxon>Strigomonas</taxon>
    </lineage>
</organism>
<dbReference type="Proteomes" id="UP000015354">
    <property type="component" value="Unassembled WGS sequence"/>
</dbReference>
<feature type="compositionally biased region" description="Pro residues" evidence="1">
    <location>
        <begin position="276"/>
        <end position="294"/>
    </location>
</feature>
<comment type="caution">
    <text evidence="3">The sequence shown here is derived from an EMBL/GenBank/DDBJ whole genome shotgun (WGS) entry which is preliminary data.</text>
</comment>
<dbReference type="InterPro" id="IPR022812">
    <property type="entry name" value="Dynamin"/>
</dbReference>
<evidence type="ECO:0000313" key="3">
    <source>
        <dbReference type="EMBL" id="EPY27832.1"/>
    </source>
</evidence>
<name>S9UAL2_9TRYP</name>
<dbReference type="InterPro" id="IPR027417">
    <property type="entry name" value="P-loop_NTPase"/>
</dbReference>
<dbReference type="OrthoDB" id="5061070at2759"/>
<evidence type="ECO:0000313" key="4">
    <source>
        <dbReference type="Proteomes" id="UP000015354"/>
    </source>
</evidence>
<dbReference type="PANTHER" id="PTHR11566">
    <property type="entry name" value="DYNAMIN"/>
    <property type="match status" value="1"/>
</dbReference>
<proteinExistence type="predicted"/>
<dbReference type="PANTHER" id="PTHR11566:SF21">
    <property type="entry name" value="DYNAMIN RELATED PROTEIN 1, ISOFORM A"/>
    <property type="match status" value="1"/>
</dbReference>
<dbReference type="GO" id="GO:0016020">
    <property type="term" value="C:membrane"/>
    <property type="evidence" value="ECO:0007669"/>
    <property type="project" value="TreeGrafter"/>
</dbReference>
<dbReference type="GO" id="GO:0005874">
    <property type="term" value="C:microtubule"/>
    <property type="evidence" value="ECO:0007669"/>
    <property type="project" value="TreeGrafter"/>
</dbReference>
<dbReference type="GO" id="GO:0005737">
    <property type="term" value="C:cytoplasm"/>
    <property type="evidence" value="ECO:0007669"/>
    <property type="project" value="TreeGrafter"/>
</dbReference>
<dbReference type="Pfam" id="PF02212">
    <property type="entry name" value="GED"/>
    <property type="match status" value="1"/>
</dbReference>
<dbReference type="PROSITE" id="PS51388">
    <property type="entry name" value="GED"/>
    <property type="match status" value="1"/>
</dbReference>
<feature type="compositionally biased region" description="Basic and acidic residues" evidence="1">
    <location>
        <begin position="296"/>
        <end position="313"/>
    </location>
</feature>
<evidence type="ECO:0000256" key="1">
    <source>
        <dbReference type="SAM" id="MobiDB-lite"/>
    </source>
</evidence>
<protein>
    <submittedName>
        <fullName evidence="3">Dynamin GTPase</fullName>
    </submittedName>
</protein>
<dbReference type="InterPro" id="IPR003130">
    <property type="entry name" value="GED"/>
</dbReference>
<dbReference type="Gene3D" id="3.40.50.300">
    <property type="entry name" value="P-loop containing nucleotide triphosphate hydrolases"/>
    <property type="match status" value="1"/>
</dbReference>
<feature type="domain" description="GED" evidence="2">
    <location>
        <begin position="350"/>
        <end position="441"/>
    </location>
</feature>
<keyword evidence="4" id="KW-1185">Reference proteome</keyword>
<evidence type="ECO:0000259" key="2">
    <source>
        <dbReference type="PROSITE" id="PS51388"/>
    </source>
</evidence>
<dbReference type="GO" id="GO:0005525">
    <property type="term" value="F:GTP binding"/>
    <property type="evidence" value="ECO:0007669"/>
    <property type="project" value="InterPro"/>
</dbReference>
<reference evidence="3 4" key="1">
    <citation type="journal article" date="2013" name="PLoS ONE">
        <title>Predicting the Proteins of Angomonas deanei, Strigomonas culicis and Their Respective Endosymbionts Reveals New Aspects of the Trypanosomatidae Family.</title>
        <authorList>
            <person name="Motta M.C."/>
            <person name="Martins A.C."/>
            <person name="de Souza S.S."/>
            <person name="Catta-Preta C.M."/>
            <person name="Silva R."/>
            <person name="Klein C.C."/>
            <person name="de Almeida L.G."/>
            <person name="de Lima Cunha O."/>
            <person name="Ciapina L.P."/>
            <person name="Brocchi M."/>
            <person name="Colabardini A.C."/>
            <person name="de Araujo Lima B."/>
            <person name="Machado C.R."/>
            <person name="de Almeida Soares C.M."/>
            <person name="Probst C.M."/>
            <person name="de Menezes C.B."/>
            <person name="Thompson C.E."/>
            <person name="Bartholomeu D.C."/>
            <person name="Gradia D.F."/>
            <person name="Pavoni D.P."/>
            <person name="Grisard E.C."/>
            <person name="Fantinatti-Garboggini F."/>
            <person name="Marchini F.K."/>
            <person name="Rodrigues-Luiz G.F."/>
            <person name="Wagner G."/>
            <person name="Goldman G.H."/>
            <person name="Fietto J.L."/>
            <person name="Elias M.C."/>
            <person name="Goldman M.H."/>
            <person name="Sagot M.F."/>
            <person name="Pereira M."/>
            <person name="Stoco P.H."/>
            <person name="de Mendonca-Neto R.P."/>
            <person name="Teixeira S.M."/>
            <person name="Maciel T.E."/>
            <person name="de Oliveira Mendes T.A."/>
            <person name="Urmenyi T.P."/>
            <person name="de Souza W."/>
            <person name="Schenkman S."/>
            <person name="de Vasconcelos A.T."/>
        </authorList>
    </citation>
    <scope>NUCLEOTIDE SEQUENCE [LARGE SCALE GENOMIC DNA]</scope>
</reference>
<dbReference type="SMART" id="SM00302">
    <property type="entry name" value="GED"/>
    <property type="match status" value="1"/>
</dbReference>
<dbReference type="GO" id="GO:0008017">
    <property type="term" value="F:microtubule binding"/>
    <property type="evidence" value="ECO:0007669"/>
    <property type="project" value="TreeGrafter"/>
</dbReference>
<dbReference type="Gene3D" id="1.20.120.1240">
    <property type="entry name" value="Dynamin, middle domain"/>
    <property type="match status" value="1"/>
</dbReference>
<sequence>MEAARAAEHEFFANSPVYCDIADVSGTIYLSKKLNLLLLDHIKSVIPDLKQHVDKLMEGTKKQMDKLGMFDQENIDPSAQLLYFIKLFSDTVNHTIDGGFTDATKELMGGARLDYIFNECFAAYVRSLSAKKDLTDEYIRINSRNMSGMHSSLFPSDNVFVALSKQQIARLEEPSVKCVSFVYEELLKIIDICASKIERFPQLRQAVVSICQSMLLEFRAPTSAHVRTIISAERGFINTKHPEMEELAQRAFLNMYGSNAQGGAAGQQQPGQPGQPGQPAPPGQTGQPTPPPGPNDKNKDPKKGDKKFERDQGKGIIDSLVSGPSSQNMGDVPSRIMLGNQMSNHEQHMYTAIREMVEGYFAIVKGNISDQVPKAITLLMITRLREEVYARLVRELYSDKKAQNMLSEAPQVAAQRKAAKDMMNALTKAQSALNTVRDYSLAS</sequence>
<dbReference type="InterPro" id="IPR020850">
    <property type="entry name" value="GED_dom"/>
</dbReference>
<dbReference type="AlphaFoldDB" id="S9UAL2"/>
<dbReference type="InterPro" id="IPR000375">
    <property type="entry name" value="Dynamin_stalk"/>
</dbReference>
<gene>
    <name evidence="3" type="ORF">STCU_05506</name>
</gene>
<feature type="compositionally biased region" description="Low complexity" evidence="1">
    <location>
        <begin position="266"/>
        <end position="275"/>
    </location>
</feature>
<dbReference type="GO" id="GO:0003924">
    <property type="term" value="F:GTPase activity"/>
    <property type="evidence" value="ECO:0007669"/>
    <property type="project" value="InterPro"/>
</dbReference>
<dbReference type="EMBL" id="ATMH01005506">
    <property type="protein sequence ID" value="EPY27832.1"/>
    <property type="molecule type" value="Genomic_DNA"/>
</dbReference>